<comment type="similarity">
    <text evidence="1">Belongs to the multi antimicrobial extrusion (MATE) (TC 2.A.66.1) family.</text>
</comment>
<keyword evidence="3" id="KW-0472">Membrane</keyword>
<sequence>MELDCGDAFHVSLLSDEMPSPFKRRAQRARAPEFAAAGPMAVPDEAVRERADAAPLDWRAETRVMLLLGLPSILVQGNVFWIWLYNASWAGSHLGIREMAGVSTANLAGNLTAMSIQYGLIFALETLTSQAMGGHRHHEVGLLMQRALVCCAIALIPGYALWAVMEDLLIALHQPPDVAALAARFLRIYSPGLPGLVLFELSRRFLGCQDIVLAYIPITVLATWVCHPLLLNFLMTHGFGFDSVPIASAFTAWALALLALAYIAIGRPHDARTWAGVEVRHALTRHGMAHFLRIAVPGVFTMTEWWFWEVVCACVGALGEEQLASHLIAYSIVPLLVMAPVGISIAIAVRVGQLIGEGRARAAKLVAGGAFAAAVATIGAYTLAVALSSRRIIGAFSNAQTSAEVIGATREIWPLVTAFLVLDGIYMTLMGVVRALAFQLRASVCVFVALWLVGLPTTFYVAYGTRAGLRGVWAALLPVYALLNVLCALIVLYADWNRVSSEVTEEAREEDALDEEQLAAERAAASAAALAAASPPRSAPPGAPPCRAWRSRSRGEPSSAASA</sequence>
<feature type="transmembrane region" description="Helical" evidence="3">
    <location>
        <begin position="246"/>
        <end position="265"/>
    </location>
</feature>
<dbReference type="EMBL" id="JAGTXO010000031">
    <property type="protein sequence ID" value="KAG8460636.1"/>
    <property type="molecule type" value="Genomic_DNA"/>
</dbReference>
<keyword evidence="3" id="KW-1133">Transmembrane helix</keyword>
<dbReference type="OrthoDB" id="2126698at2759"/>
<feature type="transmembrane region" description="Helical" evidence="3">
    <location>
        <begin position="178"/>
        <end position="199"/>
    </location>
</feature>
<dbReference type="GO" id="GO:0015297">
    <property type="term" value="F:antiporter activity"/>
    <property type="evidence" value="ECO:0007669"/>
    <property type="project" value="InterPro"/>
</dbReference>
<proteinExistence type="inferred from homology"/>
<dbReference type="InterPro" id="IPR002528">
    <property type="entry name" value="MATE_fam"/>
</dbReference>
<keyword evidence="5" id="KW-1185">Reference proteome</keyword>
<accession>A0A8J5X8C0</accession>
<dbReference type="GO" id="GO:0042910">
    <property type="term" value="F:xenobiotic transmembrane transporter activity"/>
    <property type="evidence" value="ECO:0007669"/>
    <property type="project" value="InterPro"/>
</dbReference>
<feature type="transmembrane region" description="Helical" evidence="3">
    <location>
        <begin position="290"/>
        <end position="308"/>
    </location>
</feature>
<protein>
    <recommendedName>
        <fullName evidence="6">Multidrug and toxic compound extrusion protein</fullName>
    </recommendedName>
</protein>
<feature type="transmembrane region" description="Helical" evidence="3">
    <location>
        <begin position="444"/>
        <end position="463"/>
    </location>
</feature>
<dbReference type="PANTHER" id="PTHR11206">
    <property type="entry name" value="MULTIDRUG RESISTANCE PROTEIN"/>
    <property type="match status" value="1"/>
</dbReference>
<organism evidence="4 5">
    <name type="scientific">Diacronema lutheri</name>
    <name type="common">Unicellular marine alga</name>
    <name type="synonym">Monochrysis lutheri</name>
    <dbReference type="NCBI Taxonomy" id="2081491"/>
    <lineage>
        <taxon>Eukaryota</taxon>
        <taxon>Haptista</taxon>
        <taxon>Haptophyta</taxon>
        <taxon>Pavlovophyceae</taxon>
        <taxon>Pavlovales</taxon>
        <taxon>Pavlovaceae</taxon>
        <taxon>Diacronema</taxon>
    </lineage>
</organism>
<evidence type="ECO:0000256" key="1">
    <source>
        <dbReference type="ARBA" id="ARBA00010199"/>
    </source>
</evidence>
<feature type="transmembrane region" description="Helical" evidence="3">
    <location>
        <begin position="147"/>
        <end position="172"/>
    </location>
</feature>
<dbReference type="GO" id="GO:0016020">
    <property type="term" value="C:membrane"/>
    <property type="evidence" value="ECO:0007669"/>
    <property type="project" value="InterPro"/>
</dbReference>
<keyword evidence="3" id="KW-0812">Transmembrane</keyword>
<dbReference type="AlphaFoldDB" id="A0A8J5X8C0"/>
<dbReference type="Proteomes" id="UP000751190">
    <property type="component" value="Unassembled WGS sequence"/>
</dbReference>
<evidence type="ECO:0000256" key="3">
    <source>
        <dbReference type="SAM" id="Phobius"/>
    </source>
</evidence>
<evidence type="ECO:0008006" key="6">
    <source>
        <dbReference type="Google" id="ProtNLM"/>
    </source>
</evidence>
<feature type="transmembrane region" description="Helical" evidence="3">
    <location>
        <begin position="328"/>
        <end position="351"/>
    </location>
</feature>
<feature type="transmembrane region" description="Helical" evidence="3">
    <location>
        <begin position="412"/>
        <end position="432"/>
    </location>
</feature>
<reference evidence="4" key="1">
    <citation type="submission" date="2021-05" db="EMBL/GenBank/DDBJ databases">
        <title>The genome of the haptophyte Pavlova lutheri (Diacronema luteri, Pavlovales) - a model for lipid biosynthesis in eukaryotic algae.</title>
        <authorList>
            <person name="Hulatt C.J."/>
            <person name="Posewitz M.C."/>
        </authorList>
    </citation>
    <scope>NUCLEOTIDE SEQUENCE</scope>
    <source>
        <strain evidence="4">NIVA-4/92</strain>
    </source>
</reference>
<feature type="transmembrane region" description="Helical" evidence="3">
    <location>
        <begin position="64"/>
        <end position="85"/>
    </location>
</feature>
<comment type="caution">
    <text evidence="4">The sequence shown here is derived from an EMBL/GenBank/DDBJ whole genome shotgun (WGS) entry which is preliminary data.</text>
</comment>
<name>A0A8J5X8C0_DIALT</name>
<feature type="compositionally biased region" description="Low complexity" evidence="2">
    <location>
        <begin position="525"/>
        <end position="536"/>
    </location>
</feature>
<evidence type="ECO:0000313" key="4">
    <source>
        <dbReference type="EMBL" id="KAG8460636.1"/>
    </source>
</evidence>
<dbReference type="Pfam" id="PF01554">
    <property type="entry name" value="MatE"/>
    <property type="match status" value="2"/>
</dbReference>
<evidence type="ECO:0000256" key="2">
    <source>
        <dbReference type="SAM" id="MobiDB-lite"/>
    </source>
</evidence>
<feature type="transmembrane region" description="Helical" evidence="3">
    <location>
        <begin position="475"/>
        <end position="494"/>
    </location>
</feature>
<gene>
    <name evidence="4" type="ORF">KFE25_011411</name>
</gene>
<feature type="region of interest" description="Disordered" evidence="2">
    <location>
        <begin position="525"/>
        <end position="563"/>
    </location>
</feature>
<feature type="transmembrane region" description="Helical" evidence="3">
    <location>
        <begin position="105"/>
        <end position="127"/>
    </location>
</feature>
<feature type="transmembrane region" description="Helical" evidence="3">
    <location>
        <begin position="363"/>
        <end position="387"/>
    </location>
</feature>
<evidence type="ECO:0000313" key="5">
    <source>
        <dbReference type="Proteomes" id="UP000751190"/>
    </source>
</evidence>
<dbReference type="OMA" id="TTSIVMW"/>
<feature type="transmembrane region" description="Helical" evidence="3">
    <location>
        <begin position="211"/>
        <end position="234"/>
    </location>
</feature>